<evidence type="ECO:0000256" key="2">
    <source>
        <dbReference type="ARBA" id="ARBA00011270"/>
    </source>
</evidence>
<dbReference type="EC" id="4.2.1.20" evidence="8"/>
<reference evidence="11" key="1">
    <citation type="journal article" date="2019" name="Int. J. Syst. Evol. Microbiol.">
        <title>The Global Catalogue of Microorganisms (GCM) 10K type strain sequencing project: providing services to taxonomists for standard genome sequencing and annotation.</title>
        <authorList>
            <consortium name="The Broad Institute Genomics Platform"/>
            <consortium name="The Broad Institute Genome Sequencing Center for Infectious Disease"/>
            <person name="Wu L."/>
            <person name="Ma J."/>
        </authorList>
    </citation>
    <scope>NUCLEOTIDE SEQUENCE [LARGE SCALE GENOMIC DNA]</scope>
    <source>
        <strain evidence="11">CECT 8289</strain>
    </source>
</reference>
<accession>A0ABV8QQQ4</accession>
<feature type="active site" description="Proton acceptor" evidence="8">
    <location>
        <position position="58"/>
    </location>
</feature>
<dbReference type="SUPFAM" id="SSF51366">
    <property type="entry name" value="Ribulose-phoshate binding barrel"/>
    <property type="match status" value="1"/>
</dbReference>
<comment type="function">
    <text evidence="8">The alpha subunit is responsible for the aldol cleavage of indoleglycerol phosphate to indole and glyceraldehyde 3-phosphate.</text>
</comment>
<evidence type="ECO:0000256" key="3">
    <source>
        <dbReference type="ARBA" id="ARBA00022605"/>
    </source>
</evidence>
<feature type="active site" description="Proton acceptor" evidence="8">
    <location>
        <position position="47"/>
    </location>
</feature>
<comment type="similarity">
    <text evidence="8 9">Belongs to the TrpA family.</text>
</comment>
<comment type="caution">
    <text evidence="10">The sequence shown here is derived from an EMBL/GenBank/DDBJ whole genome shotgun (WGS) entry which is preliminary data.</text>
</comment>
<dbReference type="Gene3D" id="3.20.20.70">
    <property type="entry name" value="Aldolase class I"/>
    <property type="match status" value="1"/>
</dbReference>
<dbReference type="EMBL" id="JBHSCZ010000001">
    <property type="protein sequence ID" value="MFC4261733.1"/>
    <property type="molecule type" value="Genomic_DNA"/>
</dbReference>
<comment type="subunit">
    <text evidence="2 8">Tetramer of two alpha and two beta chains.</text>
</comment>
<keyword evidence="4 8" id="KW-0822">Tryptophan biosynthesis</keyword>
<dbReference type="HAMAP" id="MF_00131">
    <property type="entry name" value="Trp_synth_alpha"/>
    <property type="match status" value="1"/>
</dbReference>
<dbReference type="Proteomes" id="UP001595907">
    <property type="component" value="Unassembled WGS sequence"/>
</dbReference>
<keyword evidence="6 8" id="KW-0456">Lyase</keyword>
<name>A0ABV8QQQ4_9BACT</name>
<gene>
    <name evidence="8 10" type="primary">trpA</name>
    <name evidence="10" type="ORF">ACFOWM_02485</name>
</gene>
<dbReference type="Pfam" id="PF00290">
    <property type="entry name" value="Trp_syntA"/>
    <property type="match status" value="1"/>
</dbReference>
<dbReference type="RefSeq" id="WP_379706636.1">
    <property type="nucleotide sequence ID" value="NZ_JBHSCZ010000001.1"/>
</dbReference>
<dbReference type="NCBIfam" id="TIGR00262">
    <property type="entry name" value="trpA"/>
    <property type="match status" value="1"/>
</dbReference>
<evidence type="ECO:0000256" key="9">
    <source>
        <dbReference type="RuleBase" id="RU003662"/>
    </source>
</evidence>
<evidence type="ECO:0000256" key="8">
    <source>
        <dbReference type="HAMAP-Rule" id="MF_00131"/>
    </source>
</evidence>
<organism evidence="10 11">
    <name type="scientific">Ferruginibacter yonginensis</name>
    <dbReference type="NCBI Taxonomy" id="1310416"/>
    <lineage>
        <taxon>Bacteria</taxon>
        <taxon>Pseudomonadati</taxon>
        <taxon>Bacteroidota</taxon>
        <taxon>Chitinophagia</taxon>
        <taxon>Chitinophagales</taxon>
        <taxon>Chitinophagaceae</taxon>
        <taxon>Ferruginibacter</taxon>
    </lineage>
</organism>
<evidence type="ECO:0000256" key="6">
    <source>
        <dbReference type="ARBA" id="ARBA00023239"/>
    </source>
</evidence>
<evidence type="ECO:0000256" key="4">
    <source>
        <dbReference type="ARBA" id="ARBA00022822"/>
    </source>
</evidence>
<dbReference type="InterPro" id="IPR018204">
    <property type="entry name" value="Trp_synthase_alpha_AS"/>
</dbReference>
<dbReference type="PROSITE" id="PS00167">
    <property type="entry name" value="TRP_SYNTHASE_ALPHA"/>
    <property type="match status" value="1"/>
</dbReference>
<protein>
    <recommendedName>
        <fullName evidence="8">Tryptophan synthase alpha chain</fullName>
        <ecNumber evidence="8">4.2.1.20</ecNumber>
    </recommendedName>
</protein>
<evidence type="ECO:0000313" key="11">
    <source>
        <dbReference type="Proteomes" id="UP001595907"/>
    </source>
</evidence>
<keyword evidence="3 8" id="KW-0028">Amino-acid biosynthesis</keyword>
<evidence type="ECO:0000256" key="7">
    <source>
        <dbReference type="ARBA" id="ARBA00049047"/>
    </source>
</evidence>
<dbReference type="PANTHER" id="PTHR43406:SF1">
    <property type="entry name" value="TRYPTOPHAN SYNTHASE ALPHA CHAIN, CHLOROPLASTIC"/>
    <property type="match status" value="1"/>
</dbReference>
<evidence type="ECO:0000313" key="10">
    <source>
        <dbReference type="EMBL" id="MFC4261733.1"/>
    </source>
</evidence>
<dbReference type="InterPro" id="IPR011060">
    <property type="entry name" value="RibuloseP-bd_barrel"/>
</dbReference>
<dbReference type="PANTHER" id="PTHR43406">
    <property type="entry name" value="TRYPTOPHAN SYNTHASE, ALPHA CHAIN"/>
    <property type="match status" value="1"/>
</dbReference>
<dbReference type="InterPro" id="IPR002028">
    <property type="entry name" value="Trp_synthase_suA"/>
</dbReference>
<dbReference type="InterPro" id="IPR013785">
    <property type="entry name" value="Aldolase_TIM"/>
</dbReference>
<dbReference type="CDD" id="cd04724">
    <property type="entry name" value="Tryptophan_synthase_alpha"/>
    <property type="match status" value="1"/>
</dbReference>
<evidence type="ECO:0000256" key="5">
    <source>
        <dbReference type="ARBA" id="ARBA00023141"/>
    </source>
</evidence>
<comment type="pathway">
    <text evidence="1 8">Amino-acid biosynthesis; L-tryptophan biosynthesis; L-tryptophan from chorismate: step 5/5.</text>
</comment>
<keyword evidence="11" id="KW-1185">Reference proteome</keyword>
<proteinExistence type="inferred from homology"/>
<dbReference type="GO" id="GO:0004834">
    <property type="term" value="F:tryptophan synthase activity"/>
    <property type="evidence" value="ECO:0007669"/>
    <property type="project" value="UniProtKB-EC"/>
</dbReference>
<keyword evidence="5 8" id="KW-0057">Aromatic amino acid biosynthesis</keyword>
<evidence type="ECO:0000256" key="1">
    <source>
        <dbReference type="ARBA" id="ARBA00004733"/>
    </source>
</evidence>
<comment type="catalytic activity">
    <reaction evidence="7 8">
        <text>(1S,2R)-1-C-(indol-3-yl)glycerol 3-phosphate + L-serine = D-glyceraldehyde 3-phosphate + L-tryptophan + H2O</text>
        <dbReference type="Rhea" id="RHEA:10532"/>
        <dbReference type="ChEBI" id="CHEBI:15377"/>
        <dbReference type="ChEBI" id="CHEBI:33384"/>
        <dbReference type="ChEBI" id="CHEBI:57912"/>
        <dbReference type="ChEBI" id="CHEBI:58866"/>
        <dbReference type="ChEBI" id="CHEBI:59776"/>
        <dbReference type="EC" id="4.2.1.20"/>
    </reaction>
</comment>
<sequence length="256" mass="27960">MQNKLTQLFKQPAHKLLNVYCTAGYPTIDSTATVMLSLQKAGVDMIEVGMPYSDPIADGPVIQESNMVAIENGMTIQVLFEQLQQIKEAIHIPIILMGYLNPVLQFGIEKFCKAAADAGVSGIILPDLPMHEYETMYRTYFEKNNLSFVFLITPQTSDERIKKADALSTGFIYAVSSSATTGTAVDSTQQLSYFKRLASLKINNKIMIGFGIHNKASFDNAAAYGAGAIIGSAFIKAIGKSNNIAKAVQTFIKNIR</sequence>